<dbReference type="CDD" id="cd02065">
    <property type="entry name" value="B12-binding_like"/>
    <property type="match status" value="1"/>
</dbReference>
<reference evidence="2" key="2">
    <citation type="journal article" date="2021" name="PeerJ">
        <title>Extensive microbial diversity within the chicken gut microbiome revealed by metagenomics and culture.</title>
        <authorList>
            <person name="Gilroy R."/>
            <person name="Ravi A."/>
            <person name="Getino M."/>
            <person name="Pursley I."/>
            <person name="Horton D.L."/>
            <person name="Alikhan N.F."/>
            <person name="Baker D."/>
            <person name="Gharbi K."/>
            <person name="Hall N."/>
            <person name="Watson M."/>
            <person name="Adriaenssens E.M."/>
            <person name="Foster-Nyarko E."/>
            <person name="Jarju S."/>
            <person name="Secka A."/>
            <person name="Antonio M."/>
            <person name="Oren A."/>
            <person name="Chaudhuri R.R."/>
            <person name="La Ragione R."/>
            <person name="Hildebrand F."/>
            <person name="Pallen M.J."/>
        </authorList>
    </citation>
    <scope>NUCLEOTIDE SEQUENCE</scope>
    <source>
        <strain evidence="2">ChiHcec3-6078</strain>
    </source>
</reference>
<dbReference type="GO" id="GO:0031419">
    <property type="term" value="F:cobalamin binding"/>
    <property type="evidence" value="ECO:0007669"/>
    <property type="project" value="InterPro"/>
</dbReference>
<dbReference type="PROSITE" id="PS51332">
    <property type="entry name" value="B12_BINDING"/>
    <property type="match status" value="1"/>
</dbReference>
<dbReference type="InterPro" id="IPR006158">
    <property type="entry name" value="Cobalamin-bd"/>
</dbReference>
<name>A0A9D1I1S8_9FIRM</name>
<evidence type="ECO:0000313" key="2">
    <source>
        <dbReference type="EMBL" id="HIU26372.1"/>
    </source>
</evidence>
<protein>
    <submittedName>
        <fullName evidence="2">Cobalamin-dependent protein</fullName>
    </submittedName>
</protein>
<feature type="domain" description="B12-binding" evidence="1">
    <location>
        <begin position="459"/>
        <end position="588"/>
    </location>
</feature>
<dbReference type="AlphaFoldDB" id="A0A9D1I1S8"/>
<dbReference type="SUPFAM" id="SSF52242">
    <property type="entry name" value="Cobalamin (vitamin B12)-binding domain"/>
    <property type="match status" value="1"/>
</dbReference>
<dbReference type="EMBL" id="DVMP01000143">
    <property type="protein sequence ID" value="HIU26372.1"/>
    <property type="molecule type" value="Genomic_DNA"/>
</dbReference>
<organism evidence="2 3">
    <name type="scientific">Candidatus Allocopromorpha excrementigallinarum</name>
    <dbReference type="NCBI Taxonomy" id="2840742"/>
    <lineage>
        <taxon>Bacteria</taxon>
        <taxon>Bacillati</taxon>
        <taxon>Bacillota</taxon>
        <taxon>Clostridia</taxon>
        <taxon>Eubacteriales</taxon>
        <taxon>Eubacteriaceae</taxon>
        <taxon>Eubacteriaceae incertae sedis</taxon>
        <taxon>Candidatus Allocopromorpha</taxon>
    </lineage>
</organism>
<dbReference type="Proteomes" id="UP000824090">
    <property type="component" value="Unassembled WGS sequence"/>
</dbReference>
<comment type="caution">
    <text evidence="2">The sequence shown here is derived from an EMBL/GenBank/DDBJ whole genome shotgun (WGS) entry which is preliminary data.</text>
</comment>
<proteinExistence type="predicted"/>
<reference evidence="2" key="1">
    <citation type="submission" date="2020-10" db="EMBL/GenBank/DDBJ databases">
        <authorList>
            <person name="Gilroy R."/>
        </authorList>
    </citation>
    <scope>NUCLEOTIDE SEQUENCE</scope>
    <source>
        <strain evidence="2">ChiHcec3-6078</strain>
    </source>
</reference>
<dbReference type="GO" id="GO:0046872">
    <property type="term" value="F:metal ion binding"/>
    <property type="evidence" value="ECO:0007669"/>
    <property type="project" value="InterPro"/>
</dbReference>
<dbReference type="InterPro" id="IPR036724">
    <property type="entry name" value="Cobalamin-bd_sf"/>
</dbReference>
<dbReference type="Pfam" id="PF02310">
    <property type="entry name" value="B12-binding"/>
    <property type="match status" value="1"/>
</dbReference>
<accession>A0A9D1I1S8</accession>
<sequence length="588" mass="65666">MNKLSVEYVKSIRENIETLPDGYEVLNEGVEIGNGITPRRSLFLEESGYETYAAYKKDYADKGENTWEVLLGLATLEEQIDAIKEIYSYSQRTGLSIQTVQVIPSFLTALPKEYRDKAPKPTSYVIEKPEDWLDHQAGVPLQILFEDQVLSCPNSLETTVNSVKAGSELVGLVSQFIWSQPGFTDDRQHMIDMVKSIGIVKSKRDRHFVCNTYLDDGFPGYAMDCATYVGYALLEHYIVHDLCGARYQVSWGGLLSEGQNRLAVGLAIHELLSTEEQPALSYINGSTTMQWDHDIDANYGPSVQEMLLEALADRHYKLQLTINPVAITEKITTPTLQELLNIFSAGQRAMERASDWENIINWKPIEDIRDYLMEEGKKFFENTLNIMEAAGVNIKDPLEIFMTLKKLNPSKFEGTFHPRISENPAYTPKYPTVLGRDTLRMQEQVIADIKERGMAEDALKGERIVVVSGDGHAYGLLLVDGVLSSFGAKTVNGGVDIDPSVALDLADEEGITNIGISVHIGQSIDYARQIAELAKKRGKEYRIFMGGKLNAILPGKSEATDVTDLIMEQGIYASNDLYETIAMIGKKK</sequence>
<evidence type="ECO:0000313" key="3">
    <source>
        <dbReference type="Proteomes" id="UP000824090"/>
    </source>
</evidence>
<dbReference type="Gene3D" id="3.40.50.280">
    <property type="entry name" value="Cobalamin-binding domain"/>
    <property type="match status" value="1"/>
</dbReference>
<evidence type="ECO:0000259" key="1">
    <source>
        <dbReference type="PROSITE" id="PS51332"/>
    </source>
</evidence>
<gene>
    <name evidence="2" type="ORF">IAC50_07775</name>
</gene>